<accession>A0A6J7XD18</accession>
<evidence type="ECO:0000313" key="4">
    <source>
        <dbReference type="EMBL" id="CAB4189671.1"/>
    </source>
</evidence>
<proteinExistence type="predicted"/>
<evidence type="ECO:0000313" key="3">
    <source>
        <dbReference type="EMBL" id="CAB4181674.1"/>
    </source>
</evidence>
<gene>
    <name evidence="3" type="ORF">UFOVP1064_54</name>
    <name evidence="4" type="ORF">UFOVP1197_9</name>
    <name evidence="5" type="ORF">UFOVP1294_7</name>
    <name evidence="6" type="ORF">UFOVP1412_10</name>
    <name evidence="7" type="ORF">UFOVP1515_61</name>
    <name evidence="2" type="ORF">UFOVP659_21</name>
</gene>
<name>A0A6J7XD18_9CAUD</name>
<dbReference type="EMBL" id="LR797015">
    <property type="protein sequence ID" value="CAB4181674.1"/>
    <property type="molecule type" value="Genomic_DNA"/>
</dbReference>
<dbReference type="EMBL" id="LR797241">
    <property type="protein sequence ID" value="CAB4195296.1"/>
    <property type="molecule type" value="Genomic_DNA"/>
</dbReference>
<feature type="compositionally biased region" description="Basic and acidic residues" evidence="1">
    <location>
        <begin position="86"/>
        <end position="101"/>
    </location>
</feature>
<dbReference type="EMBL" id="LR798365">
    <property type="protein sequence ID" value="CAB5226875.1"/>
    <property type="molecule type" value="Genomic_DNA"/>
</dbReference>
<feature type="compositionally biased region" description="Basic and acidic residues" evidence="1">
    <location>
        <begin position="41"/>
        <end position="77"/>
    </location>
</feature>
<organism evidence="7">
    <name type="scientific">uncultured Caudovirales phage</name>
    <dbReference type="NCBI Taxonomy" id="2100421"/>
    <lineage>
        <taxon>Viruses</taxon>
        <taxon>Duplodnaviria</taxon>
        <taxon>Heunggongvirae</taxon>
        <taxon>Uroviricota</taxon>
        <taxon>Caudoviricetes</taxon>
        <taxon>Peduoviridae</taxon>
        <taxon>Maltschvirus</taxon>
        <taxon>Maltschvirus maltsch</taxon>
    </lineage>
</organism>
<evidence type="ECO:0000256" key="1">
    <source>
        <dbReference type="SAM" id="MobiDB-lite"/>
    </source>
</evidence>
<evidence type="ECO:0000313" key="2">
    <source>
        <dbReference type="EMBL" id="CAB4155759.1"/>
    </source>
</evidence>
<sequence>MAKTEQKTATPPSVIISRNKIAAKKNPKDYEPHMAPGMPKSMDEKYRSEGDVTRRNEGGVVKMKEGSAKDMREDKAMAKKSGMTMKQHEASAADKKHDAPKKMAKGGMVRGAGCATRGKTGAKVY</sequence>
<dbReference type="EMBL" id="LR797154">
    <property type="protein sequence ID" value="CAB4189671.1"/>
    <property type="molecule type" value="Genomic_DNA"/>
</dbReference>
<dbReference type="EMBL" id="LR797365">
    <property type="protein sequence ID" value="CAB4210346.1"/>
    <property type="molecule type" value="Genomic_DNA"/>
</dbReference>
<feature type="region of interest" description="Disordered" evidence="1">
    <location>
        <begin position="1"/>
        <end position="125"/>
    </location>
</feature>
<reference evidence="7" key="1">
    <citation type="submission" date="2020-05" db="EMBL/GenBank/DDBJ databases">
        <authorList>
            <person name="Chiriac C."/>
            <person name="Salcher M."/>
            <person name="Ghai R."/>
            <person name="Kavagutti S V."/>
        </authorList>
    </citation>
    <scope>NUCLEOTIDE SEQUENCE</scope>
</reference>
<evidence type="ECO:0000313" key="7">
    <source>
        <dbReference type="EMBL" id="CAB5226875.1"/>
    </source>
</evidence>
<evidence type="ECO:0000313" key="5">
    <source>
        <dbReference type="EMBL" id="CAB4195296.1"/>
    </source>
</evidence>
<protein>
    <submittedName>
        <fullName evidence="7">Uncharacterized protein</fullName>
    </submittedName>
</protein>
<evidence type="ECO:0000313" key="6">
    <source>
        <dbReference type="EMBL" id="CAB4210346.1"/>
    </source>
</evidence>
<dbReference type="EMBL" id="LR796628">
    <property type="protein sequence ID" value="CAB4155759.1"/>
    <property type="molecule type" value="Genomic_DNA"/>
</dbReference>